<protein>
    <submittedName>
        <fullName evidence="3">Uncharacterized protein</fullName>
    </submittedName>
</protein>
<keyword evidence="2" id="KW-0472">Membrane</keyword>
<evidence type="ECO:0000313" key="4">
    <source>
        <dbReference type="Proteomes" id="UP001303889"/>
    </source>
</evidence>
<name>A0AAN6MB64_9PEZI</name>
<dbReference type="AlphaFoldDB" id="A0AAN6MB64"/>
<organism evidence="3 4">
    <name type="scientific">Staphylotrichum tortipilum</name>
    <dbReference type="NCBI Taxonomy" id="2831512"/>
    <lineage>
        <taxon>Eukaryota</taxon>
        <taxon>Fungi</taxon>
        <taxon>Dikarya</taxon>
        <taxon>Ascomycota</taxon>
        <taxon>Pezizomycotina</taxon>
        <taxon>Sordariomycetes</taxon>
        <taxon>Sordariomycetidae</taxon>
        <taxon>Sordariales</taxon>
        <taxon>Chaetomiaceae</taxon>
        <taxon>Staphylotrichum</taxon>
    </lineage>
</organism>
<feature type="transmembrane region" description="Helical" evidence="2">
    <location>
        <begin position="185"/>
        <end position="205"/>
    </location>
</feature>
<accession>A0AAN6MB64</accession>
<evidence type="ECO:0000313" key="3">
    <source>
        <dbReference type="EMBL" id="KAK3896831.1"/>
    </source>
</evidence>
<gene>
    <name evidence="3" type="ORF">C8A05DRAFT_39623</name>
</gene>
<keyword evidence="2" id="KW-0812">Transmembrane</keyword>
<feature type="compositionally biased region" description="Basic and acidic residues" evidence="1">
    <location>
        <begin position="71"/>
        <end position="84"/>
    </location>
</feature>
<dbReference type="EMBL" id="MU856379">
    <property type="protein sequence ID" value="KAK3896831.1"/>
    <property type="molecule type" value="Genomic_DNA"/>
</dbReference>
<reference evidence="3" key="1">
    <citation type="journal article" date="2023" name="Mol. Phylogenet. Evol.">
        <title>Genome-scale phylogeny and comparative genomics of the fungal order Sordariales.</title>
        <authorList>
            <person name="Hensen N."/>
            <person name="Bonometti L."/>
            <person name="Westerberg I."/>
            <person name="Brannstrom I.O."/>
            <person name="Guillou S."/>
            <person name="Cros-Aarteil S."/>
            <person name="Calhoun S."/>
            <person name="Haridas S."/>
            <person name="Kuo A."/>
            <person name="Mondo S."/>
            <person name="Pangilinan J."/>
            <person name="Riley R."/>
            <person name="LaButti K."/>
            <person name="Andreopoulos B."/>
            <person name="Lipzen A."/>
            <person name="Chen C."/>
            <person name="Yan M."/>
            <person name="Daum C."/>
            <person name="Ng V."/>
            <person name="Clum A."/>
            <person name="Steindorff A."/>
            <person name="Ohm R.A."/>
            <person name="Martin F."/>
            <person name="Silar P."/>
            <person name="Natvig D.O."/>
            <person name="Lalanne C."/>
            <person name="Gautier V."/>
            <person name="Ament-Velasquez S.L."/>
            <person name="Kruys A."/>
            <person name="Hutchinson M.I."/>
            <person name="Powell A.J."/>
            <person name="Barry K."/>
            <person name="Miller A.N."/>
            <person name="Grigoriev I.V."/>
            <person name="Debuchy R."/>
            <person name="Gladieux P."/>
            <person name="Hiltunen Thoren M."/>
            <person name="Johannesson H."/>
        </authorList>
    </citation>
    <scope>NUCLEOTIDE SEQUENCE</scope>
    <source>
        <strain evidence="3">CBS 103.79</strain>
    </source>
</reference>
<keyword evidence="2" id="KW-1133">Transmembrane helix</keyword>
<evidence type="ECO:0000256" key="2">
    <source>
        <dbReference type="SAM" id="Phobius"/>
    </source>
</evidence>
<feature type="non-terminal residue" evidence="3">
    <location>
        <position position="1"/>
    </location>
</feature>
<reference evidence="3" key="2">
    <citation type="submission" date="2023-05" db="EMBL/GenBank/DDBJ databases">
        <authorList>
            <consortium name="Lawrence Berkeley National Laboratory"/>
            <person name="Steindorff A."/>
            <person name="Hensen N."/>
            <person name="Bonometti L."/>
            <person name="Westerberg I."/>
            <person name="Brannstrom I.O."/>
            <person name="Guillou S."/>
            <person name="Cros-Aarteil S."/>
            <person name="Calhoun S."/>
            <person name="Haridas S."/>
            <person name="Kuo A."/>
            <person name="Mondo S."/>
            <person name="Pangilinan J."/>
            <person name="Riley R."/>
            <person name="Labutti K."/>
            <person name="Andreopoulos B."/>
            <person name="Lipzen A."/>
            <person name="Chen C."/>
            <person name="Yanf M."/>
            <person name="Daum C."/>
            <person name="Ng V."/>
            <person name="Clum A."/>
            <person name="Ohm R."/>
            <person name="Martin F."/>
            <person name="Silar P."/>
            <person name="Natvig D."/>
            <person name="Lalanne C."/>
            <person name="Gautier V."/>
            <person name="Ament-Velasquez S.L."/>
            <person name="Kruys A."/>
            <person name="Hutchinson M.I."/>
            <person name="Powell A.J."/>
            <person name="Barry K."/>
            <person name="Miller A.N."/>
            <person name="Grigoriev I.V."/>
            <person name="Debuchy R."/>
            <person name="Gladieux P."/>
            <person name="Thoren M.H."/>
            <person name="Johannesson H."/>
        </authorList>
    </citation>
    <scope>NUCLEOTIDE SEQUENCE</scope>
    <source>
        <strain evidence="3">CBS 103.79</strain>
    </source>
</reference>
<feature type="region of interest" description="Disordered" evidence="1">
    <location>
        <begin position="42"/>
        <end position="84"/>
    </location>
</feature>
<sequence length="274" mass="29286">KSQLLRHPSKRFILRITSIADALNLLSDFLALQSQSLVSFTGSLAPPDPDPDLPPPNRNLSGATAASATAADRERRKLNRDEDQLLTHRGRIPLDADVQRVRHMLDACGRMVGDVRELTGILADDKGGVMLVFTAVTVVFLPLSFVAAYVSMLLSGGGGGGGGGGGDGQEEGMEWDAIHKLFWEVAGPLTVAVVVFCVGLTKAGVVREFLFGRMAGWGGRGQRGAVGKGGAVVKGQAGRGGRGMRERVKRVSWGGRPRRWEEKEGGLRYSIEEV</sequence>
<dbReference type="Proteomes" id="UP001303889">
    <property type="component" value="Unassembled WGS sequence"/>
</dbReference>
<keyword evidence="4" id="KW-1185">Reference proteome</keyword>
<dbReference type="Gene3D" id="1.20.58.340">
    <property type="entry name" value="Magnesium transport protein CorA, transmembrane region"/>
    <property type="match status" value="1"/>
</dbReference>
<feature type="compositionally biased region" description="Pro residues" evidence="1">
    <location>
        <begin position="46"/>
        <end position="57"/>
    </location>
</feature>
<comment type="caution">
    <text evidence="3">The sequence shown here is derived from an EMBL/GenBank/DDBJ whole genome shotgun (WGS) entry which is preliminary data.</text>
</comment>
<proteinExistence type="predicted"/>
<evidence type="ECO:0000256" key="1">
    <source>
        <dbReference type="SAM" id="MobiDB-lite"/>
    </source>
</evidence>
<feature type="transmembrane region" description="Helical" evidence="2">
    <location>
        <begin position="129"/>
        <end position="150"/>
    </location>
</feature>